<dbReference type="InterPro" id="IPR036249">
    <property type="entry name" value="Thioredoxin-like_sf"/>
</dbReference>
<dbReference type="GeneID" id="76835413"/>
<dbReference type="RefSeq" id="WP_268185934.1">
    <property type="nucleotide sequence ID" value="NZ_CP113361.1"/>
</dbReference>
<dbReference type="Pfam" id="PF00085">
    <property type="entry name" value="Thioredoxin"/>
    <property type="match status" value="1"/>
</dbReference>
<dbReference type="Proteomes" id="UP001163096">
    <property type="component" value="Chromosome"/>
</dbReference>
<evidence type="ECO:0000313" key="3">
    <source>
        <dbReference type="Proteomes" id="UP001163096"/>
    </source>
</evidence>
<dbReference type="EMBL" id="CP113361">
    <property type="protein sequence ID" value="WAI00729.1"/>
    <property type="molecule type" value="Genomic_DNA"/>
</dbReference>
<accession>A0A9X9T770</accession>
<name>A0A9X9T770_METOG</name>
<feature type="domain" description="Thioredoxin" evidence="1">
    <location>
        <begin position="7"/>
        <end position="84"/>
    </location>
</feature>
<dbReference type="CDD" id="cd02947">
    <property type="entry name" value="TRX_family"/>
    <property type="match status" value="1"/>
</dbReference>
<protein>
    <submittedName>
        <fullName evidence="2">Thioredoxin family protein</fullName>
    </submittedName>
</protein>
<keyword evidence="3" id="KW-1185">Reference proteome</keyword>
<dbReference type="Gene3D" id="3.40.30.10">
    <property type="entry name" value="Glutaredoxin"/>
    <property type="match status" value="1"/>
</dbReference>
<dbReference type="AlphaFoldDB" id="A0A9X9T770"/>
<organism evidence="2 3">
    <name type="scientific">Methanogenium organophilum</name>
    <dbReference type="NCBI Taxonomy" id="2199"/>
    <lineage>
        <taxon>Archaea</taxon>
        <taxon>Methanobacteriati</taxon>
        <taxon>Methanobacteriota</taxon>
        <taxon>Stenosarchaea group</taxon>
        <taxon>Methanomicrobia</taxon>
        <taxon>Methanomicrobiales</taxon>
        <taxon>Methanomicrobiaceae</taxon>
        <taxon>Methanogenium</taxon>
    </lineage>
</organism>
<dbReference type="InterPro" id="IPR013766">
    <property type="entry name" value="Thioredoxin_domain"/>
</dbReference>
<evidence type="ECO:0000313" key="2">
    <source>
        <dbReference type="EMBL" id="WAI00729.1"/>
    </source>
</evidence>
<dbReference type="KEGG" id="mou:OU421_09885"/>
<dbReference type="SUPFAM" id="SSF52833">
    <property type="entry name" value="Thioredoxin-like"/>
    <property type="match status" value="1"/>
</dbReference>
<sequence length="88" mass="9944">MSVEILCFHQDGCSGCDEQKAINQEIEEKLGISIKDIDAVRTEGAIQKYTLKVTPTILILVDDTEKERFEGITPGNTLEETLKKYVWL</sequence>
<reference evidence="2" key="1">
    <citation type="submission" date="2022-11" db="EMBL/GenBank/DDBJ databases">
        <title>Complete genome sequence of Methanogenium organophilum DSM 3596.</title>
        <authorList>
            <person name="Chen S.-C."/>
            <person name="Lai S.-J."/>
            <person name="You Y.-T."/>
        </authorList>
    </citation>
    <scope>NUCLEOTIDE SEQUENCE</scope>
    <source>
        <strain evidence="2">DSM 3596</strain>
    </source>
</reference>
<evidence type="ECO:0000259" key="1">
    <source>
        <dbReference type="Pfam" id="PF00085"/>
    </source>
</evidence>
<gene>
    <name evidence="2" type="ORF">OU421_09885</name>
</gene>
<proteinExistence type="predicted"/>